<dbReference type="GO" id="GO:0016747">
    <property type="term" value="F:acyltransferase activity, transferring groups other than amino-acyl groups"/>
    <property type="evidence" value="ECO:0007669"/>
    <property type="project" value="InterPro"/>
</dbReference>
<feature type="transmembrane region" description="Helical" evidence="1">
    <location>
        <begin position="67"/>
        <end position="91"/>
    </location>
</feature>
<feature type="transmembrane region" description="Helical" evidence="1">
    <location>
        <begin position="7"/>
        <end position="25"/>
    </location>
</feature>
<dbReference type="InterPro" id="IPR002656">
    <property type="entry name" value="Acyl_transf_3_dom"/>
</dbReference>
<dbReference type="EMBL" id="AMCI01009527">
    <property type="protein sequence ID" value="EJW89361.1"/>
    <property type="molecule type" value="Genomic_DNA"/>
</dbReference>
<feature type="transmembrane region" description="Helical" evidence="1">
    <location>
        <begin position="37"/>
        <end position="55"/>
    </location>
</feature>
<proteinExistence type="predicted"/>
<evidence type="ECO:0000313" key="3">
    <source>
        <dbReference type="EMBL" id="EJW89361.1"/>
    </source>
</evidence>
<gene>
    <name evidence="3" type="ORF">EVA_22548</name>
</gene>
<keyword evidence="1" id="KW-0472">Membrane</keyword>
<feature type="transmembrane region" description="Helical" evidence="1">
    <location>
        <begin position="207"/>
        <end position="226"/>
    </location>
</feature>
<feature type="transmembrane region" description="Helical" evidence="1">
    <location>
        <begin position="272"/>
        <end position="291"/>
    </location>
</feature>
<dbReference type="Pfam" id="PF01757">
    <property type="entry name" value="Acyl_transf_3"/>
    <property type="match status" value="1"/>
</dbReference>
<evidence type="ECO:0000256" key="1">
    <source>
        <dbReference type="SAM" id="Phobius"/>
    </source>
</evidence>
<dbReference type="AlphaFoldDB" id="J9F395"/>
<organism evidence="3">
    <name type="scientific">gut metagenome</name>
    <dbReference type="NCBI Taxonomy" id="749906"/>
    <lineage>
        <taxon>unclassified sequences</taxon>
        <taxon>metagenomes</taxon>
        <taxon>organismal metagenomes</taxon>
    </lineage>
</organism>
<feature type="transmembrane region" description="Helical" evidence="1">
    <location>
        <begin position="246"/>
        <end position="265"/>
    </location>
</feature>
<keyword evidence="3" id="KW-0808">Transferase</keyword>
<feature type="transmembrane region" description="Helical" evidence="1">
    <location>
        <begin position="183"/>
        <end position="200"/>
    </location>
</feature>
<name>J9F395_9ZZZZ</name>
<accession>J9F395</accession>
<keyword evidence="1" id="KW-1133">Transmembrane helix</keyword>
<sequence length="309" mass="35383">MKQRITSIDYIRCICILLMVIFHLAYIGDKYPYAKQFVYTFHMPAFLIISGYLVNMTKTPAAFLKTICWIFIPYAIMETGYITLSAILPVREKVESLSLPLFLDKLFIHPLGPYWYLHTWMICSLTCYTINRFLSKSNPANYVLFSGITLWMLSYLGWISMANAIYFLFGVAIQRYKADFSNFFQPTLVAILPICLLMLFKSNLNRYSLGGIALTYAVISLLLAIYPYLTPTTRSASQYIGRNTLPILLFSPIFTMLSKSLIPLLTFDSTGLIYMTIATTAAILGSFAIAWCMDKFKLSTYFCNRNLLH</sequence>
<keyword evidence="1" id="KW-0812">Transmembrane</keyword>
<dbReference type="InterPro" id="IPR052734">
    <property type="entry name" value="Nod_factor_acetyltransferase"/>
</dbReference>
<dbReference type="PANTHER" id="PTHR37312:SF1">
    <property type="entry name" value="MEMBRANE-BOUND ACYLTRANSFERASE YKRP-RELATED"/>
    <property type="match status" value="1"/>
</dbReference>
<feature type="domain" description="Acyltransferase 3" evidence="2">
    <location>
        <begin position="6"/>
        <end position="291"/>
    </location>
</feature>
<feature type="transmembrane region" description="Helical" evidence="1">
    <location>
        <begin position="111"/>
        <end position="130"/>
    </location>
</feature>
<feature type="transmembrane region" description="Helical" evidence="1">
    <location>
        <begin position="142"/>
        <end position="171"/>
    </location>
</feature>
<reference evidence="3" key="1">
    <citation type="journal article" date="2012" name="PLoS ONE">
        <title>Gene sets for utilization of primary and secondary nutrition supplies in the distal gut of endangered iberian lynx.</title>
        <authorList>
            <person name="Alcaide M."/>
            <person name="Messina E."/>
            <person name="Richter M."/>
            <person name="Bargiela R."/>
            <person name="Peplies J."/>
            <person name="Huws S.A."/>
            <person name="Newbold C.J."/>
            <person name="Golyshin P.N."/>
            <person name="Simon M.A."/>
            <person name="Lopez G."/>
            <person name="Yakimov M.M."/>
            <person name="Ferrer M."/>
        </authorList>
    </citation>
    <scope>NUCLEOTIDE SEQUENCE</scope>
</reference>
<dbReference type="EC" id="2.-.-.-" evidence="3"/>
<protein>
    <submittedName>
        <fullName evidence="3">Membrane protein containing Acyltransferase 3 domain protein</fullName>
        <ecNumber evidence="3">2.-.-.-</ecNumber>
    </submittedName>
</protein>
<dbReference type="PANTHER" id="PTHR37312">
    <property type="entry name" value="MEMBRANE-BOUND ACYLTRANSFERASE YKRP-RELATED"/>
    <property type="match status" value="1"/>
</dbReference>
<evidence type="ECO:0000259" key="2">
    <source>
        <dbReference type="Pfam" id="PF01757"/>
    </source>
</evidence>
<keyword evidence="3" id="KW-0012">Acyltransferase</keyword>
<comment type="caution">
    <text evidence="3">The sequence shown here is derived from an EMBL/GenBank/DDBJ whole genome shotgun (WGS) entry which is preliminary data.</text>
</comment>